<name>A0A1N5ZS62_9ACTN</name>
<dbReference type="AlphaFoldDB" id="A0A1N5ZS62"/>
<dbReference type="EMBL" id="FSQT01000002">
    <property type="protein sequence ID" value="SIN24457.1"/>
    <property type="molecule type" value="Genomic_DNA"/>
</dbReference>
<accession>A0A1N5ZS62</accession>
<keyword evidence="2" id="KW-1185">Reference proteome</keyword>
<sequence>MAILDDKDVRLVVGNDGKPYTVVSYATDDGMGPIRMSVAVDDGGLSALVPLMRDEIMNPGGTFDT</sequence>
<proteinExistence type="predicted"/>
<dbReference type="Proteomes" id="UP000185124">
    <property type="component" value="Unassembled WGS sequence"/>
</dbReference>
<evidence type="ECO:0000313" key="2">
    <source>
        <dbReference type="Proteomes" id="UP000185124"/>
    </source>
</evidence>
<evidence type="ECO:0000313" key="1">
    <source>
        <dbReference type="EMBL" id="SIN24457.1"/>
    </source>
</evidence>
<protein>
    <submittedName>
        <fullName evidence="1">Uncharacterized protein</fullName>
    </submittedName>
</protein>
<organism evidence="1 2">
    <name type="scientific">Micromonospora cremea</name>
    <dbReference type="NCBI Taxonomy" id="709881"/>
    <lineage>
        <taxon>Bacteria</taxon>
        <taxon>Bacillati</taxon>
        <taxon>Actinomycetota</taxon>
        <taxon>Actinomycetes</taxon>
        <taxon>Micromonosporales</taxon>
        <taxon>Micromonosporaceae</taxon>
        <taxon>Micromonospora</taxon>
    </lineage>
</organism>
<gene>
    <name evidence="1" type="ORF">SAMN04489832_4336</name>
</gene>
<reference evidence="2" key="1">
    <citation type="submission" date="2016-12" db="EMBL/GenBank/DDBJ databases">
        <authorList>
            <person name="Varghese N."/>
            <person name="Submissions S."/>
        </authorList>
    </citation>
    <scope>NUCLEOTIDE SEQUENCE [LARGE SCALE GENOMIC DNA]</scope>
    <source>
        <strain evidence="2">DSM 45599</strain>
    </source>
</reference>